<evidence type="ECO:0000313" key="12">
    <source>
        <dbReference type="Proteomes" id="UP000515860"/>
    </source>
</evidence>
<dbReference type="EMBL" id="CP060635">
    <property type="protein sequence ID" value="QNM09950.1"/>
    <property type="molecule type" value="Genomic_DNA"/>
</dbReference>
<name>A0A7G9GGL8_9FIRM</name>
<comment type="similarity">
    <text evidence="2">Belongs to the multi antimicrobial extrusion (MATE) (TC 2.A.66.1) family. MepA subfamily.</text>
</comment>
<feature type="transmembrane region" description="Helical" evidence="10">
    <location>
        <begin position="168"/>
        <end position="191"/>
    </location>
</feature>
<comment type="subcellular location">
    <subcellularLocation>
        <location evidence="1">Cell membrane</location>
        <topology evidence="1">Multi-pass membrane protein</topology>
    </subcellularLocation>
</comment>
<evidence type="ECO:0000256" key="1">
    <source>
        <dbReference type="ARBA" id="ARBA00004651"/>
    </source>
</evidence>
<evidence type="ECO:0000256" key="5">
    <source>
        <dbReference type="ARBA" id="ARBA00022475"/>
    </source>
</evidence>
<keyword evidence="5" id="KW-1003">Cell membrane</keyword>
<feature type="transmembrane region" description="Helical" evidence="10">
    <location>
        <begin position="12"/>
        <end position="34"/>
    </location>
</feature>
<dbReference type="GO" id="GO:0042910">
    <property type="term" value="F:xenobiotic transmembrane transporter activity"/>
    <property type="evidence" value="ECO:0007669"/>
    <property type="project" value="InterPro"/>
</dbReference>
<keyword evidence="8 10" id="KW-0472">Membrane</keyword>
<keyword evidence="6 10" id="KW-0812">Transmembrane</keyword>
<proteinExistence type="inferred from homology"/>
<sequence>MKARQTDFSGGSVYRNILQVVLPMMAAQLLNLLYNIVDRMYIGRMEGNGTQALSGLGLCFPVLMFVTAFSNLVGSGGAPLCSMERGRGNREEAERIMCNSFRLLLIIGVALTAAGLVFHKPVLYLFGASDAIYPYARDYIMIYLTGSVFVMIALGMNPFINSQGFARIGMLTVFLGAGVNLALDPLFIFVFHWGVRGAAAATVISQVLSALWVIRFLTAGPAELKLHRSAMKLDAGRVRRILSLGTAGFVMSCTNSVVQAVCNSMLQTFGGDLYIGVMTVLNSIREIAQTPAQAIGEGASPVMSYNYGDKQFGRVRKAIWFMTVVGIGYLFVLWLLLFLYPRLFISIFNQDAALEEAAVPSMNLYFFGFFMMGLQFAGQSVFKALGKAKQAVFFSLFRKVFIVVPLTLALPYVGGLGVKGVFMAEPVSNFIGGIACFATMCATVLPELKKKEFET</sequence>
<evidence type="ECO:0000313" key="11">
    <source>
        <dbReference type="EMBL" id="QNM09950.1"/>
    </source>
</evidence>
<feature type="transmembrane region" description="Helical" evidence="10">
    <location>
        <begin position="426"/>
        <end position="445"/>
    </location>
</feature>
<keyword evidence="9" id="KW-0046">Antibiotic resistance</keyword>
<dbReference type="InterPro" id="IPR002528">
    <property type="entry name" value="MATE_fam"/>
</dbReference>
<evidence type="ECO:0000256" key="3">
    <source>
        <dbReference type="ARBA" id="ARBA00022106"/>
    </source>
</evidence>
<feature type="transmembrane region" description="Helical" evidence="10">
    <location>
        <begin position="54"/>
        <end position="80"/>
    </location>
</feature>
<reference evidence="11 12" key="1">
    <citation type="submission" date="2020-08" db="EMBL/GenBank/DDBJ databases">
        <authorList>
            <person name="Liu C."/>
            <person name="Sun Q."/>
        </authorList>
    </citation>
    <scope>NUCLEOTIDE SEQUENCE [LARGE SCALE GENOMIC DNA]</scope>
    <source>
        <strain evidence="11 12">NSJ-29</strain>
    </source>
</reference>
<dbReference type="RefSeq" id="WP_249329482.1">
    <property type="nucleotide sequence ID" value="NZ_CP060635.1"/>
</dbReference>
<dbReference type="CDD" id="cd13143">
    <property type="entry name" value="MATE_MepA_like"/>
    <property type="match status" value="1"/>
</dbReference>
<dbReference type="InterPro" id="IPR051327">
    <property type="entry name" value="MATE_MepA_subfamily"/>
</dbReference>
<keyword evidence="7 10" id="KW-1133">Transmembrane helix</keyword>
<dbReference type="NCBIfam" id="TIGR00797">
    <property type="entry name" value="matE"/>
    <property type="match status" value="1"/>
</dbReference>
<evidence type="ECO:0000256" key="8">
    <source>
        <dbReference type="ARBA" id="ARBA00023136"/>
    </source>
</evidence>
<protein>
    <recommendedName>
        <fullName evidence="3">Multidrug export protein MepA</fullName>
    </recommendedName>
</protein>
<gene>
    <name evidence="11" type="ORF">H9Q79_06650</name>
</gene>
<organism evidence="11 12">
    <name type="scientific">Wansuia hejianensis</name>
    <dbReference type="NCBI Taxonomy" id="2763667"/>
    <lineage>
        <taxon>Bacteria</taxon>
        <taxon>Bacillati</taxon>
        <taxon>Bacillota</taxon>
        <taxon>Clostridia</taxon>
        <taxon>Lachnospirales</taxon>
        <taxon>Lachnospiraceae</taxon>
        <taxon>Wansuia</taxon>
    </lineage>
</organism>
<evidence type="ECO:0000256" key="7">
    <source>
        <dbReference type="ARBA" id="ARBA00022989"/>
    </source>
</evidence>
<feature type="transmembrane region" description="Helical" evidence="10">
    <location>
        <begin position="364"/>
        <end position="384"/>
    </location>
</feature>
<feature type="transmembrane region" description="Helical" evidence="10">
    <location>
        <begin position="139"/>
        <end position="156"/>
    </location>
</feature>
<feature type="transmembrane region" description="Helical" evidence="10">
    <location>
        <begin position="101"/>
        <end position="119"/>
    </location>
</feature>
<evidence type="ECO:0000256" key="6">
    <source>
        <dbReference type="ARBA" id="ARBA00022692"/>
    </source>
</evidence>
<dbReference type="Pfam" id="PF01554">
    <property type="entry name" value="MatE"/>
    <property type="match status" value="2"/>
</dbReference>
<keyword evidence="12" id="KW-1185">Reference proteome</keyword>
<dbReference type="InterPro" id="IPR045070">
    <property type="entry name" value="MATE_MepA-like"/>
</dbReference>
<dbReference type="InterPro" id="IPR048279">
    <property type="entry name" value="MdtK-like"/>
</dbReference>
<keyword evidence="4" id="KW-0813">Transport</keyword>
<dbReference type="GO" id="GO:0015297">
    <property type="term" value="F:antiporter activity"/>
    <property type="evidence" value="ECO:0007669"/>
    <property type="project" value="InterPro"/>
</dbReference>
<dbReference type="PANTHER" id="PTHR43823:SF3">
    <property type="entry name" value="MULTIDRUG EXPORT PROTEIN MEPA"/>
    <property type="match status" value="1"/>
</dbReference>
<dbReference type="PIRSF" id="PIRSF006603">
    <property type="entry name" value="DinF"/>
    <property type="match status" value="1"/>
</dbReference>
<evidence type="ECO:0000256" key="2">
    <source>
        <dbReference type="ARBA" id="ARBA00008417"/>
    </source>
</evidence>
<dbReference type="GO" id="GO:0005886">
    <property type="term" value="C:plasma membrane"/>
    <property type="evidence" value="ECO:0007669"/>
    <property type="project" value="UniProtKB-SubCell"/>
</dbReference>
<feature type="transmembrane region" description="Helical" evidence="10">
    <location>
        <begin position="197"/>
        <end position="218"/>
    </location>
</feature>
<evidence type="ECO:0000256" key="9">
    <source>
        <dbReference type="ARBA" id="ARBA00023251"/>
    </source>
</evidence>
<accession>A0A7G9GGL8</accession>
<dbReference type="PANTHER" id="PTHR43823">
    <property type="entry name" value="SPORULATION PROTEIN YKVU"/>
    <property type="match status" value="1"/>
</dbReference>
<evidence type="ECO:0000256" key="4">
    <source>
        <dbReference type="ARBA" id="ARBA00022448"/>
    </source>
</evidence>
<dbReference type="Proteomes" id="UP000515860">
    <property type="component" value="Chromosome"/>
</dbReference>
<evidence type="ECO:0000256" key="10">
    <source>
        <dbReference type="SAM" id="Phobius"/>
    </source>
</evidence>
<dbReference type="GO" id="GO:0046677">
    <property type="term" value="P:response to antibiotic"/>
    <property type="evidence" value="ECO:0007669"/>
    <property type="project" value="UniProtKB-KW"/>
</dbReference>
<feature type="transmembrane region" description="Helical" evidence="10">
    <location>
        <begin position="396"/>
        <end position="414"/>
    </location>
</feature>
<dbReference type="KEGG" id="whj:H9Q79_06650"/>
<dbReference type="AlphaFoldDB" id="A0A7G9GGL8"/>
<feature type="transmembrane region" description="Helical" evidence="10">
    <location>
        <begin position="318"/>
        <end position="340"/>
    </location>
</feature>